<feature type="transmembrane region" description="Helical" evidence="1">
    <location>
        <begin position="20"/>
        <end position="38"/>
    </location>
</feature>
<organism evidence="2">
    <name type="scientific">Skeletonema marinoi</name>
    <dbReference type="NCBI Taxonomy" id="267567"/>
    <lineage>
        <taxon>Eukaryota</taxon>
        <taxon>Sar</taxon>
        <taxon>Stramenopiles</taxon>
        <taxon>Ochrophyta</taxon>
        <taxon>Bacillariophyta</taxon>
        <taxon>Coscinodiscophyceae</taxon>
        <taxon>Thalassiosirophycidae</taxon>
        <taxon>Thalassiosirales</taxon>
        <taxon>Skeletonemataceae</taxon>
        <taxon>Skeletonema</taxon>
        <taxon>Skeletonema marinoi-dohrnii complex</taxon>
    </lineage>
</organism>
<gene>
    <name evidence="2" type="ORF">SMAR0320_LOCUS10475</name>
</gene>
<feature type="transmembrane region" description="Helical" evidence="1">
    <location>
        <begin position="44"/>
        <end position="70"/>
    </location>
</feature>
<proteinExistence type="predicted"/>
<evidence type="ECO:0000256" key="1">
    <source>
        <dbReference type="SAM" id="Phobius"/>
    </source>
</evidence>
<protein>
    <submittedName>
        <fullName evidence="2">Uncharacterized protein</fullName>
    </submittedName>
</protein>
<accession>A0A7S2PIA7</accession>
<keyword evidence="1" id="KW-1133">Transmembrane helix</keyword>
<keyword evidence="1" id="KW-0812">Transmembrane</keyword>
<sequence length="209" mass="23494">MKQDKHIYNMATNRQTTGSYVNAVVAIAMYGWLTNLAWSKSEQYVGRFLAAILSIVFGLSCLLQIFGLIAEFMDIEAQPRTGDNQRIAALHAAVLGAFYKRNKGGVIISCGDNFMLAIEFDGPLQNGGLYGEMSFVDRDKITQAVVRQRNCRRATELGIHFLDGEAIHYIDCNESDFFHLLSKYKMQARYTGQIDVKSGLNLYSVRISR</sequence>
<keyword evidence="1" id="KW-0472">Membrane</keyword>
<name>A0A7S2PIA7_9STRA</name>
<dbReference type="AlphaFoldDB" id="A0A7S2PIA7"/>
<dbReference type="EMBL" id="HBGZ01014639">
    <property type="protein sequence ID" value="CAD9601426.1"/>
    <property type="molecule type" value="Transcribed_RNA"/>
</dbReference>
<reference evidence="2" key="1">
    <citation type="submission" date="2021-01" db="EMBL/GenBank/DDBJ databases">
        <authorList>
            <person name="Corre E."/>
            <person name="Pelletier E."/>
            <person name="Niang G."/>
            <person name="Scheremetjew M."/>
            <person name="Finn R."/>
            <person name="Kale V."/>
            <person name="Holt S."/>
            <person name="Cochrane G."/>
            <person name="Meng A."/>
            <person name="Brown T."/>
            <person name="Cohen L."/>
        </authorList>
    </citation>
    <scope>NUCLEOTIDE SEQUENCE</scope>
    <source>
        <strain evidence="2">SM1012Den-03</strain>
    </source>
</reference>
<evidence type="ECO:0000313" key="2">
    <source>
        <dbReference type="EMBL" id="CAD9601426.1"/>
    </source>
</evidence>